<reference evidence="2 3" key="1">
    <citation type="journal article" date="2021" name="BMC Genomics">
        <title>Telomere-to-telomere genome assembly of asparaginase-producing Trichoderma simmonsii.</title>
        <authorList>
            <person name="Chung D."/>
            <person name="Kwon Y.M."/>
            <person name="Yang Y."/>
        </authorList>
    </citation>
    <scope>NUCLEOTIDE SEQUENCE [LARGE SCALE GENOMIC DNA]</scope>
    <source>
        <strain evidence="2 3">GH-Sj1</strain>
    </source>
</reference>
<proteinExistence type="predicted"/>
<feature type="compositionally biased region" description="Low complexity" evidence="1">
    <location>
        <begin position="88"/>
        <end position="103"/>
    </location>
</feature>
<evidence type="ECO:0000313" key="3">
    <source>
        <dbReference type="Proteomes" id="UP000826661"/>
    </source>
</evidence>
<protein>
    <submittedName>
        <fullName evidence="2">Uncharacterized protein</fullName>
    </submittedName>
</protein>
<evidence type="ECO:0000256" key="1">
    <source>
        <dbReference type="SAM" id="MobiDB-lite"/>
    </source>
</evidence>
<dbReference type="EMBL" id="CP075865">
    <property type="protein sequence ID" value="QYS95730.1"/>
    <property type="molecule type" value="Genomic_DNA"/>
</dbReference>
<name>A0A8G0PAP0_9HYPO</name>
<evidence type="ECO:0000313" key="2">
    <source>
        <dbReference type="EMBL" id="QYS95730.1"/>
    </source>
</evidence>
<feature type="compositionally biased region" description="Basic and acidic residues" evidence="1">
    <location>
        <begin position="41"/>
        <end position="51"/>
    </location>
</feature>
<feature type="region of interest" description="Disordered" evidence="1">
    <location>
        <begin position="1"/>
        <end position="51"/>
    </location>
</feature>
<sequence>MENPRGLTTPSESRGSNGPSEPAELNEQNELESEILQADAPKPDGELDGGKFDVNMFELEDYAREEFEADSFGALKFEANYNFEAAAETGAGDTGANDTGANDSDSSFEDPDIRSRRHDVYDRGIYNPIYTPYVHSGEIVRSARHGPDGRPMFVWVTRLYQRRSMNYYPRSLFTGRRGVKRGVVTEQVSNTIMVLGGFFSRTLRTKTLPYYDEREIYFVQEQTMSSYWRRNRVGTTPPPEVVRKVKIPARPM</sequence>
<keyword evidence="3" id="KW-1185">Reference proteome</keyword>
<accession>A0A8G0PAP0</accession>
<gene>
    <name evidence="2" type="ORF">H0G86_003005</name>
</gene>
<dbReference type="Proteomes" id="UP000826661">
    <property type="component" value="Chromosome II"/>
</dbReference>
<organism evidence="2 3">
    <name type="scientific">Trichoderma simmonsii</name>
    <dbReference type="NCBI Taxonomy" id="1491479"/>
    <lineage>
        <taxon>Eukaryota</taxon>
        <taxon>Fungi</taxon>
        <taxon>Dikarya</taxon>
        <taxon>Ascomycota</taxon>
        <taxon>Pezizomycotina</taxon>
        <taxon>Sordariomycetes</taxon>
        <taxon>Hypocreomycetidae</taxon>
        <taxon>Hypocreales</taxon>
        <taxon>Hypocreaceae</taxon>
        <taxon>Trichoderma</taxon>
    </lineage>
</organism>
<dbReference type="AlphaFoldDB" id="A0A8G0PAP0"/>
<feature type="compositionally biased region" description="Polar residues" evidence="1">
    <location>
        <begin position="1"/>
        <end position="19"/>
    </location>
</feature>
<feature type="region of interest" description="Disordered" evidence="1">
    <location>
        <begin position="88"/>
        <end position="114"/>
    </location>
</feature>